<evidence type="ECO:0000313" key="1">
    <source>
        <dbReference type="EMBL" id="MFC7013816.1"/>
    </source>
</evidence>
<sequence>MTTADTQHQETKDKTVTVTVDGEPVTGVPKRTTPNAILGLAAIDAGTHYLVRITGRHQHSFAGRGEEEISVHERETFVSVSTGPTPTA</sequence>
<evidence type="ECO:0008006" key="3">
    <source>
        <dbReference type="Google" id="ProtNLM"/>
    </source>
</evidence>
<dbReference type="EMBL" id="JBHSYM010000039">
    <property type="protein sequence ID" value="MFC7013816.1"/>
    <property type="molecule type" value="Genomic_DNA"/>
</dbReference>
<dbReference type="RefSeq" id="WP_189880486.1">
    <property type="nucleotide sequence ID" value="NZ_BMWA01000043.1"/>
</dbReference>
<proteinExistence type="predicted"/>
<reference evidence="2" key="1">
    <citation type="journal article" date="2019" name="Int. J. Syst. Evol. Microbiol.">
        <title>The Global Catalogue of Microorganisms (GCM) 10K type strain sequencing project: providing services to taxonomists for standard genome sequencing and annotation.</title>
        <authorList>
            <consortium name="The Broad Institute Genomics Platform"/>
            <consortium name="The Broad Institute Genome Sequencing Center for Infectious Disease"/>
            <person name="Wu L."/>
            <person name="Ma J."/>
        </authorList>
    </citation>
    <scope>NUCLEOTIDE SEQUENCE [LARGE SCALE GENOMIC DNA]</scope>
    <source>
        <strain evidence="2">JCM 4855</strain>
    </source>
</reference>
<keyword evidence="2" id="KW-1185">Reference proteome</keyword>
<dbReference type="Proteomes" id="UP001596409">
    <property type="component" value="Unassembled WGS sequence"/>
</dbReference>
<gene>
    <name evidence="1" type="ORF">ACFQMH_19220</name>
</gene>
<evidence type="ECO:0000313" key="2">
    <source>
        <dbReference type="Proteomes" id="UP001596409"/>
    </source>
</evidence>
<organism evidence="1 2">
    <name type="scientific">Streptomyces viridiviolaceus</name>
    <dbReference type="NCBI Taxonomy" id="68282"/>
    <lineage>
        <taxon>Bacteria</taxon>
        <taxon>Bacillati</taxon>
        <taxon>Actinomycetota</taxon>
        <taxon>Actinomycetes</taxon>
        <taxon>Kitasatosporales</taxon>
        <taxon>Streptomycetaceae</taxon>
        <taxon>Streptomyces</taxon>
    </lineage>
</organism>
<name>A0ABW2E4V2_9ACTN</name>
<accession>A0ABW2E4V2</accession>
<protein>
    <recommendedName>
        <fullName evidence="3">Multi-ubiquitin domain-containing protein</fullName>
    </recommendedName>
</protein>
<comment type="caution">
    <text evidence="1">The sequence shown here is derived from an EMBL/GenBank/DDBJ whole genome shotgun (WGS) entry which is preliminary data.</text>
</comment>